<reference evidence="2" key="1">
    <citation type="submission" date="2021-06" db="EMBL/GenBank/DDBJ databases">
        <authorList>
            <person name="Kallberg Y."/>
            <person name="Tangrot J."/>
            <person name="Rosling A."/>
        </authorList>
    </citation>
    <scope>NUCLEOTIDE SEQUENCE</scope>
    <source>
        <strain evidence="2">MT106</strain>
    </source>
</reference>
<organism evidence="2 3">
    <name type="scientific">Ambispora gerdemannii</name>
    <dbReference type="NCBI Taxonomy" id="144530"/>
    <lineage>
        <taxon>Eukaryota</taxon>
        <taxon>Fungi</taxon>
        <taxon>Fungi incertae sedis</taxon>
        <taxon>Mucoromycota</taxon>
        <taxon>Glomeromycotina</taxon>
        <taxon>Glomeromycetes</taxon>
        <taxon>Archaeosporales</taxon>
        <taxon>Ambisporaceae</taxon>
        <taxon>Ambispora</taxon>
    </lineage>
</organism>
<evidence type="ECO:0000256" key="1">
    <source>
        <dbReference type="SAM" id="MobiDB-lite"/>
    </source>
</evidence>
<dbReference type="OrthoDB" id="5407799at2759"/>
<proteinExistence type="predicted"/>
<keyword evidence="3" id="KW-1185">Reference proteome</keyword>
<accession>A0A9N9GB34</accession>
<dbReference type="EMBL" id="CAJVPL010001957">
    <property type="protein sequence ID" value="CAG8593919.1"/>
    <property type="molecule type" value="Genomic_DNA"/>
</dbReference>
<evidence type="ECO:0000313" key="3">
    <source>
        <dbReference type="Proteomes" id="UP000789831"/>
    </source>
</evidence>
<protein>
    <submittedName>
        <fullName evidence="2">10060_t:CDS:1</fullName>
    </submittedName>
</protein>
<dbReference type="Proteomes" id="UP000789831">
    <property type="component" value="Unassembled WGS sequence"/>
</dbReference>
<sequence length="364" mass="41308">MRILSKSNRNSYNEDSDFEQEQNEKRYGDIRILGFKSNSNNSTTSSIPVVASESELRSRFARLFGKKPVATANHENGSRNNGSNYNDSWATITSNSVSMVSKTPTTTPYVKKTRKPPKPEVENRKVTSNQEEIPEHEIDLLLFEELSNGSTSAKNALTIDSKPKKIPRDEKNLDRDIEILKKKKAHSLFSDLISDLDTPDIPTIPSYDTNKSKNSTNPNDSVVGPIINYEDDDDDKDVDSLVRQFQDEVKLEMQYEQSKKDIDKELLDRYKLLKVGIGGGTPINDSDKKVAELGPPPIPIDPTEFGYCLNDDPSICNDDATYKCHDCFDDLFCERSSEQIRGQRYEKTSLREIQRKQATTRIKH</sequence>
<gene>
    <name evidence="2" type="ORF">AGERDE_LOCUS8748</name>
</gene>
<name>A0A9N9GB34_9GLOM</name>
<feature type="region of interest" description="Disordered" evidence="1">
    <location>
        <begin position="100"/>
        <end position="131"/>
    </location>
</feature>
<feature type="region of interest" description="Disordered" evidence="1">
    <location>
        <begin position="1"/>
        <end position="25"/>
    </location>
</feature>
<dbReference type="AlphaFoldDB" id="A0A9N9GB34"/>
<evidence type="ECO:0000313" key="2">
    <source>
        <dbReference type="EMBL" id="CAG8593919.1"/>
    </source>
</evidence>
<feature type="compositionally biased region" description="Polar residues" evidence="1">
    <location>
        <begin position="1"/>
        <end position="13"/>
    </location>
</feature>
<dbReference type="SUPFAM" id="SSF57845">
    <property type="entry name" value="B-box zinc-binding domain"/>
    <property type="match status" value="1"/>
</dbReference>
<comment type="caution">
    <text evidence="2">The sequence shown here is derived from an EMBL/GenBank/DDBJ whole genome shotgun (WGS) entry which is preliminary data.</text>
</comment>